<dbReference type="NCBIfam" id="NF004790">
    <property type="entry name" value="PRK06136.1"/>
    <property type="match status" value="1"/>
</dbReference>
<dbReference type="SUPFAM" id="SSF53790">
    <property type="entry name" value="Tetrapyrrole methylase"/>
    <property type="match status" value="1"/>
</dbReference>
<dbReference type="Gene3D" id="3.40.50.10090">
    <property type="match status" value="2"/>
</dbReference>
<dbReference type="InterPro" id="IPR003754">
    <property type="entry name" value="4pyrrol_synth_uPrphyn_synth"/>
</dbReference>
<evidence type="ECO:0000259" key="7">
    <source>
        <dbReference type="Pfam" id="PF00590"/>
    </source>
</evidence>
<evidence type="ECO:0000256" key="6">
    <source>
        <dbReference type="RuleBase" id="RU003960"/>
    </source>
</evidence>
<dbReference type="EC" id="2.1.1.107" evidence="1"/>
<dbReference type="InterPro" id="IPR014777">
    <property type="entry name" value="4pyrrole_Mease_sub1"/>
</dbReference>
<dbReference type="InterPro" id="IPR006366">
    <property type="entry name" value="CobA/CysG_C"/>
</dbReference>
<feature type="domain" description="Tetrapyrrole biosynthesis uroporphyrinogen III synthase" evidence="8">
    <location>
        <begin position="273"/>
        <end position="453"/>
    </location>
</feature>
<evidence type="ECO:0000259" key="8">
    <source>
        <dbReference type="Pfam" id="PF02602"/>
    </source>
</evidence>
<dbReference type="GO" id="GO:0032259">
    <property type="term" value="P:methylation"/>
    <property type="evidence" value="ECO:0007669"/>
    <property type="project" value="UniProtKB-KW"/>
</dbReference>
<reference evidence="9 10" key="1">
    <citation type="submission" date="2022-03" db="EMBL/GenBank/DDBJ databases">
        <title>Novel taxa within the pig intestine.</title>
        <authorList>
            <person name="Wylensek D."/>
            <person name="Bishof K."/>
            <person name="Afrizal A."/>
            <person name="Clavel T."/>
        </authorList>
    </citation>
    <scope>NUCLEOTIDE SEQUENCE [LARGE SCALE GENOMIC DNA]</scope>
    <source>
        <strain evidence="9 10">Cla-KB-P134</strain>
    </source>
</reference>
<keyword evidence="10" id="KW-1185">Reference proteome</keyword>
<dbReference type="InterPro" id="IPR036108">
    <property type="entry name" value="4pyrrol_syn_uPrphyn_synt_sf"/>
</dbReference>
<comment type="caution">
    <text evidence="9">The sequence shown here is derived from an EMBL/GenBank/DDBJ whole genome shotgun (WGS) entry which is preliminary data.</text>
</comment>
<dbReference type="Gene3D" id="3.40.1010.10">
    <property type="entry name" value="Cobalt-precorrin-4 Transmethylase, Domain 1"/>
    <property type="match status" value="1"/>
</dbReference>
<feature type="domain" description="Tetrapyrrole methylase" evidence="7">
    <location>
        <begin position="3"/>
        <end position="208"/>
    </location>
</feature>
<dbReference type="Gene3D" id="3.30.950.10">
    <property type="entry name" value="Methyltransferase, Cobalt-precorrin-4 Transmethylase, Domain 2"/>
    <property type="match status" value="1"/>
</dbReference>
<evidence type="ECO:0000256" key="5">
    <source>
        <dbReference type="ARBA" id="ARBA00023244"/>
    </source>
</evidence>
<comment type="similarity">
    <text evidence="6">Belongs to the precorrin methyltransferase family.</text>
</comment>
<dbReference type="PROSITE" id="PS00840">
    <property type="entry name" value="SUMT_2"/>
    <property type="match status" value="1"/>
</dbReference>
<dbReference type="Proteomes" id="UP001285244">
    <property type="component" value="Unassembled WGS sequence"/>
</dbReference>
<evidence type="ECO:0000256" key="1">
    <source>
        <dbReference type="ARBA" id="ARBA00012162"/>
    </source>
</evidence>
<dbReference type="InterPro" id="IPR014776">
    <property type="entry name" value="4pyrrole_Mease_sub2"/>
</dbReference>
<dbReference type="CDD" id="cd06578">
    <property type="entry name" value="HemD"/>
    <property type="match status" value="1"/>
</dbReference>
<evidence type="ECO:0000256" key="3">
    <source>
        <dbReference type="ARBA" id="ARBA00022679"/>
    </source>
</evidence>
<keyword evidence="2 6" id="KW-0489">Methyltransferase</keyword>
<evidence type="ECO:0000256" key="4">
    <source>
        <dbReference type="ARBA" id="ARBA00022691"/>
    </source>
</evidence>
<dbReference type="RefSeq" id="WP_320325556.1">
    <property type="nucleotide sequence ID" value="NZ_JALBUS010000006.1"/>
</dbReference>
<keyword evidence="3 6" id="KW-0808">Transferase</keyword>
<dbReference type="EMBL" id="JALBUS010000006">
    <property type="protein sequence ID" value="MDX8417261.1"/>
    <property type="molecule type" value="Genomic_DNA"/>
</dbReference>
<organism evidence="9 10">
    <name type="scientific">Absicoccus intestinalis</name>
    <dbReference type="NCBI Taxonomy" id="2926319"/>
    <lineage>
        <taxon>Bacteria</taxon>
        <taxon>Bacillati</taxon>
        <taxon>Bacillota</taxon>
        <taxon>Erysipelotrichia</taxon>
        <taxon>Erysipelotrichales</taxon>
        <taxon>Erysipelotrichaceae</taxon>
        <taxon>Absicoccus</taxon>
    </lineage>
</organism>
<dbReference type="NCBIfam" id="TIGR01469">
    <property type="entry name" value="cobA_cysG_Cterm"/>
    <property type="match status" value="1"/>
</dbReference>
<proteinExistence type="inferred from homology"/>
<dbReference type="Pfam" id="PF00590">
    <property type="entry name" value="TP_methylase"/>
    <property type="match status" value="1"/>
</dbReference>
<name>A0ABU4WL33_9FIRM</name>
<evidence type="ECO:0000313" key="10">
    <source>
        <dbReference type="Proteomes" id="UP001285244"/>
    </source>
</evidence>
<accession>A0ABU4WL33</accession>
<dbReference type="InterPro" id="IPR000878">
    <property type="entry name" value="4pyrrol_Mease"/>
</dbReference>
<dbReference type="SUPFAM" id="SSF69618">
    <property type="entry name" value="HemD-like"/>
    <property type="match status" value="1"/>
</dbReference>
<evidence type="ECO:0000313" key="9">
    <source>
        <dbReference type="EMBL" id="MDX8417261.1"/>
    </source>
</evidence>
<dbReference type="InterPro" id="IPR003043">
    <property type="entry name" value="Uropor_MeTrfase_CS"/>
</dbReference>
<sequence>MGKVYLCGAGPGNLDLMSVQVRHLIQICDVLIYDALVDATILEQTKAETMYVGKRAGQHALSQEAINQLLIEKGKTSIVVRLKGGDPFVFGRGGEECMALAQAKIPYEVIPGISSAIAVPETMGIPLTHRSISRSFSVITGHTRTGKVDVAPYAQLPGTLVFLMSVGNAAQIADDLIQNGKPGSTPVAILCRGTRHDAYRKNCTLETIKAALKDPQIGTPAILVIGQVAALDLRTKAPSVVVCGTDHFTRTFQDQCPIPCSRQAYVQIVYHSPKKIDFHAYSHVVLTGKAVIDGLFQMVDDVREISHLQFVTIGPSSAKYLYDTYRIHADHIPSTYTSDGLADLLCEWPDANLLILRAQKGNSVLSRRLDAAGIDYTQIPIYDTTIGPVQDIHEDFAIFGSAQGVHAFFQHDGQIDSHTQVLAIGPYTQAALAAHHIQNIQVAQQATISSLIQKLEECL</sequence>
<dbReference type="GO" id="GO:0004851">
    <property type="term" value="F:uroporphyrin-III C-methyltransferase activity"/>
    <property type="evidence" value="ECO:0007669"/>
    <property type="project" value="UniProtKB-EC"/>
</dbReference>
<dbReference type="InterPro" id="IPR050161">
    <property type="entry name" value="Siro_Cobalamin_biosynth"/>
</dbReference>
<dbReference type="PANTHER" id="PTHR45790">
    <property type="entry name" value="SIROHEME SYNTHASE-RELATED"/>
    <property type="match status" value="1"/>
</dbReference>
<keyword evidence="4" id="KW-0949">S-adenosyl-L-methionine</keyword>
<dbReference type="InterPro" id="IPR035996">
    <property type="entry name" value="4pyrrol_Methylase_sf"/>
</dbReference>
<dbReference type="PANTHER" id="PTHR45790:SF3">
    <property type="entry name" value="S-ADENOSYL-L-METHIONINE-DEPENDENT UROPORPHYRINOGEN III METHYLTRANSFERASE, CHLOROPLASTIC"/>
    <property type="match status" value="1"/>
</dbReference>
<dbReference type="Pfam" id="PF02602">
    <property type="entry name" value="HEM4"/>
    <property type="match status" value="1"/>
</dbReference>
<dbReference type="CDD" id="cd11642">
    <property type="entry name" value="SUMT"/>
    <property type="match status" value="1"/>
</dbReference>
<keyword evidence="5" id="KW-0627">Porphyrin biosynthesis</keyword>
<evidence type="ECO:0000256" key="2">
    <source>
        <dbReference type="ARBA" id="ARBA00022603"/>
    </source>
</evidence>
<gene>
    <name evidence="9" type="primary">cobA</name>
    <name evidence="9" type="ORF">MOZ64_05315</name>
</gene>
<protein>
    <recommendedName>
        <fullName evidence="1">uroporphyrinogen-III C-methyltransferase</fullName>
        <ecNumber evidence="1">2.1.1.107</ecNumber>
    </recommendedName>
</protein>